<dbReference type="PATRIC" id="fig|861299.3.peg.5230"/>
<accession>W0RNZ0</accession>
<gene>
    <name evidence="2" type="ORF">J421_5174</name>
</gene>
<feature type="domain" description="Cysteine-rich" evidence="1">
    <location>
        <begin position="126"/>
        <end position="220"/>
    </location>
</feature>
<dbReference type="InterPro" id="IPR004017">
    <property type="entry name" value="Cys_rich_dom"/>
</dbReference>
<dbReference type="PANTHER" id="PTHR30296">
    <property type="entry name" value="UNCHARACTERIZED PROTEIN YKGE"/>
    <property type="match status" value="1"/>
</dbReference>
<dbReference type="Pfam" id="PF02754">
    <property type="entry name" value="CCG"/>
    <property type="match status" value="2"/>
</dbReference>
<dbReference type="KEGG" id="gba:J421_5174"/>
<name>W0RNZ0_9BACT</name>
<dbReference type="GO" id="GO:0016491">
    <property type="term" value="F:oxidoreductase activity"/>
    <property type="evidence" value="ECO:0007669"/>
    <property type="project" value="UniProtKB-ARBA"/>
</dbReference>
<protein>
    <recommendedName>
        <fullName evidence="1">Cysteine-rich domain-containing protein</fullName>
    </recommendedName>
</protein>
<proteinExistence type="predicted"/>
<organism evidence="2 3">
    <name type="scientific">Gemmatirosa kalamazoonensis</name>
    <dbReference type="NCBI Taxonomy" id="861299"/>
    <lineage>
        <taxon>Bacteria</taxon>
        <taxon>Pseudomonadati</taxon>
        <taxon>Gemmatimonadota</taxon>
        <taxon>Gemmatimonadia</taxon>
        <taxon>Gemmatimonadales</taxon>
        <taxon>Gemmatimonadaceae</taxon>
        <taxon>Gemmatirosa</taxon>
    </lineage>
</organism>
<dbReference type="GO" id="GO:0005829">
    <property type="term" value="C:cytosol"/>
    <property type="evidence" value="ECO:0007669"/>
    <property type="project" value="TreeGrafter"/>
</dbReference>
<geneLocation type="plasmid" evidence="2 3">
    <name>1</name>
</geneLocation>
<keyword evidence="2" id="KW-0614">Plasmid</keyword>
<dbReference type="RefSeq" id="WP_025414038.1">
    <property type="nucleotide sequence ID" value="NZ_CP007129.1"/>
</dbReference>
<evidence type="ECO:0000259" key="1">
    <source>
        <dbReference type="Pfam" id="PF02754"/>
    </source>
</evidence>
<reference evidence="2 3" key="1">
    <citation type="journal article" date="2014" name="Genome Announc.">
        <title>Genome Sequence and Methylome of Soil Bacterium Gemmatirosa kalamazoonensis KBS708T, a Member of the Rarely Cultivated Gemmatimonadetes Phylum.</title>
        <authorList>
            <person name="Debruyn J.M."/>
            <person name="Radosevich M."/>
            <person name="Wommack K.E."/>
            <person name="Polson S.W."/>
            <person name="Hauser L.J."/>
            <person name="Fawaz M.N."/>
            <person name="Korlach J."/>
            <person name="Tsai Y.C."/>
        </authorList>
    </citation>
    <scope>NUCLEOTIDE SEQUENCE [LARGE SCALE GENOMIC DNA]</scope>
    <source>
        <strain evidence="2 3">KBS708</strain>
        <plasmid evidence="3">Plasmid 1</plasmid>
    </source>
</reference>
<dbReference type="InParanoid" id="W0RNZ0"/>
<feature type="domain" description="Cysteine-rich" evidence="1">
    <location>
        <begin position="3"/>
        <end position="83"/>
    </location>
</feature>
<dbReference type="PANTHER" id="PTHR30296:SF0">
    <property type="entry name" value="LACTATE UTILIZATION PROTEIN A"/>
    <property type="match status" value="1"/>
</dbReference>
<dbReference type="Proteomes" id="UP000019151">
    <property type="component" value="Plasmid 1"/>
</dbReference>
<evidence type="ECO:0000313" key="2">
    <source>
        <dbReference type="EMBL" id="AHG92709.1"/>
    </source>
</evidence>
<dbReference type="AlphaFoldDB" id="W0RNZ0"/>
<dbReference type="OrthoDB" id="9770306at2"/>
<keyword evidence="3" id="KW-1185">Reference proteome</keyword>
<evidence type="ECO:0000313" key="3">
    <source>
        <dbReference type="Proteomes" id="UP000019151"/>
    </source>
</evidence>
<dbReference type="HOGENOM" id="CLU_023081_1_0_0"/>
<dbReference type="EMBL" id="CP007129">
    <property type="protein sequence ID" value="AHG92709.1"/>
    <property type="molecule type" value="Genomic_DNA"/>
</dbReference>
<sequence>MTVALFVPCYIDQLYPHVAIAALRVLERLGVDVAVPDGAACCGQPPANAGFEHSGERALRTFVDTFAPYERVVVLSGSCAVHVRAHAASVGGGAVAERTTEFCAFLHDEVGLDAIASLGAELPRRVGVHIGCHGLRGLGLAKPTELQGAPFDKVRALLAPVRGLTFADLARRDECCGFGGTFSVTEPAVSAKMGRDRLRDYDAHGAEAIVSTDVSCLMHLGGLARRAGVALPMMHVAEVLATGLDETRRA</sequence>
<dbReference type="FunCoup" id="W0RNZ0">
    <property type="interactions" value="57"/>
</dbReference>